<name>A0ABT7NE87_9BURK</name>
<reference evidence="1" key="1">
    <citation type="submission" date="2023-06" db="EMBL/GenBank/DDBJ databases">
        <authorList>
            <person name="Jiang Y."/>
            <person name="Liu Q."/>
        </authorList>
    </citation>
    <scope>NUCLEOTIDE SEQUENCE</scope>
    <source>
        <strain evidence="1">CGMCC 1.12089</strain>
    </source>
</reference>
<evidence type="ECO:0000313" key="2">
    <source>
        <dbReference type="Proteomes" id="UP001174908"/>
    </source>
</evidence>
<accession>A0ABT7NE87</accession>
<comment type="caution">
    <text evidence="1">The sequence shown here is derived from an EMBL/GenBank/DDBJ whole genome shotgun (WGS) entry which is preliminary data.</text>
</comment>
<organism evidence="1 2">
    <name type="scientific">Variovorax dokdonensis</name>
    <dbReference type="NCBI Taxonomy" id="344883"/>
    <lineage>
        <taxon>Bacteria</taxon>
        <taxon>Pseudomonadati</taxon>
        <taxon>Pseudomonadota</taxon>
        <taxon>Betaproteobacteria</taxon>
        <taxon>Burkholderiales</taxon>
        <taxon>Comamonadaceae</taxon>
        <taxon>Variovorax</taxon>
    </lineage>
</organism>
<evidence type="ECO:0000313" key="1">
    <source>
        <dbReference type="EMBL" id="MDM0046257.1"/>
    </source>
</evidence>
<proteinExistence type="predicted"/>
<keyword evidence="2" id="KW-1185">Reference proteome</keyword>
<protein>
    <submittedName>
        <fullName evidence="1">Uncharacterized protein</fullName>
    </submittedName>
</protein>
<gene>
    <name evidence="1" type="ORF">QTH91_17325</name>
</gene>
<dbReference type="Proteomes" id="UP001174908">
    <property type="component" value="Unassembled WGS sequence"/>
</dbReference>
<dbReference type="RefSeq" id="WP_286661340.1">
    <property type="nucleotide sequence ID" value="NZ_JASZYV010000003.1"/>
</dbReference>
<sequence>MNAIKRARRYIEQYPMEPSAQILSRLVLALETEHGFELSELYELDLAQFDLAIEILKEWRLDRYYAGKAKLFDLSLQLSQMQP</sequence>
<dbReference type="EMBL" id="JASZYV010000003">
    <property type="protein sequence ID" value="MDM0046257.1"/>
    <property type="molecule type" value="Genomic_DNA"/>
</dbReference>